<accession>A0A1A6GEY2</accession>
<dbReference type="GO" id="GO:0008017">
    <property type="term" value="F:microtubule binding"/>
    <property type="evidence" value="ECO:0007669"/>
    <property type="project" value="InterPro"/>
</dbReference>
<dbReference type="GO" id="GO:0000278">
    <property type="term" value="P:mitotic cell cycle"/>
    <property type="evidence" value="ECO:0007669"/>
    <property type="project" value="TreeGrafter"/>
</dbReference>
<evidence type="ECO:0000256" key="1">
    <source>
        <dbReference type="SAM" id="Coils"/>
    </source>
</evidence>
<dbReference type="InterPro" id="IPR018463">
    <property type="entry name" value="Centromere_CenpF_N"/>
</dbReference>
<proteinExistence type="predicted"/>
<comment type="caution">
    <text evidence="4">The sequence shown here is derived from an EMBL/GenBank/DDBJ whole genome shotgun (WGS) entry which is preliminary data.</text>
</comment>
<dbReference type="STRING" id="56216.A0A1A6GEY2"/>
<protein>
    <recommendedName>
        <fullName evidence="3">Centromere protein Cenp-F N-terminal domain-containing protein</fullName>
    </recommendedName>
</protein>
<feature type="coiled-coil region" evidence="1">
    <location>
        <begin position="50"/>
        <end position="77"/>
    </location>
</feature>
<sequence length="348" mass="40529">MEPPTPAHLPSERLCSVKQCERVCSVKQCERVCSVKQCERVCSVKQCSTYEDLKEKYNKEVEERKRLEAEVKALHAKVSSLWSLQKKKLFAEATDVSVSQSLGEEEVTPNRSRLQTGKRGCSSDFGDNPSGSQLWEQVKAQNQDLKHKMNELELRLQGQEKEMKGQVNKFQELQLQLEKTKVELIEKEKVLNKTRDELVRTTAQYDQSATKCTTLEQKLKNLTEELSCQRQNAESAKCSLEQKIKEKEKELQEELSRQHRSFQALDQEYTQMKTRLTQELQQARHALNVLQVEQEKVTSVKQQLERSLEEFRQKFSRTEEALQESQLIENELRRSSEVVLHHAPTMFK</sequence>
<feature type="coiled-coil region" evidence="1">
    <location>
        <begin position="135"/>
        <end position="321"/>
    </location>
</feature>
<dbReference type="GO" id="GO:0051310">
    <property type="term" value="P:metaphase chromosome alignment"/>
    <property type="evidence" value="ECO:0007669"/>
    <property type="project" value="TreeGrafter"/>
</dbReference>
<evidence type="ECO:0000259" key="3">
    <source>
        <dbReference type="Pfam" id="PF10481"/>
    </source>
</evidence>
<dbReference type="GO" id="GO:0000922">
    <property type="term" value="C:spindle pole"/>
    <property type="evidence" value="ECO:0007669"/>
    <property type="project" value="TreeGrafter"/>
</dbReference>
<dbReference type="Pfam" id="PF10481">
    <property type="entry name" value="CENP-F_N"/>
    <property type="match status" value="2"/>
</dbReference>
<evidence type="ECO:0000313" key="5">
    <source>
        <dbReference type="Proteomes" id="UP000092124"/>
    </source>
</evidence>
<feature type="domain" description="Centromere protein Cenp-F N-terminal" evidence="3">
    <location>
        <begin position="43"/>
        <end position="80"/>
    </location>
</feature>
<reference evidence="4 5" key="1">
    <citation type="submission" date="2016-06" db="EMBL/GenBank/DDBJ databases">
        <title>The Draft Genome Sequence and Annotation of the Desert Woodrat Neotoma lepida.</title>
        <authorList>
            <person name="Campbell M."/>
            <person name="Oakeson K.F."/>
            <person name="Yandell M."/>
            <person name="Halpert J.R."/>
            <person name="Dearing D."/>
        </authorList>
    </citation>
    <scope>NUCLEOTIDE SEQUENCE [LARGE SCALE GENOMIC DNA]</scope>
    <source>
        <strain evidence="4">417</strain>
        <tissue evidence="4">Liver</tissue>
    </source>
</reference>
<dbReference type="GO" id="GO:0005634">
    <property type="term" value="C:nucleus"/>
    <property type="evidence" value="ECO:0007669"/>
    <property type="project" value="TreeGrafter"/>
</dbReference>
<dbReference type="Proteomes" id="UP000092124">
    <property type="component" value="Unassembled WGS sequence"/>
</dbReference>
<name>A0A1A6GEY2_NEOLE</name>
<dbReference type="PANTHER" id="PTHR18874:SF10">
    <property type="entry name" value="CENTROMERE PROTEIN F"/>
    <property type="match status" value="1"/>
</dbReference>
<keyword evidence="5" id="KW-1185">Reference proteome</keyword>
<dbReference type="EMBL" id="LZPO01097130">
    <property type="protein sequence ID" value="OBS64813.1"/>
    <property type="molecule type" value="Genomic_DNA"/>
</dbReference>
<dbReference type="InterPro" id="IPR043513">
    <property type="entry name" value="Cenp-F"/>
</dbReference>
<dbReference type="PANTHER" id="PTHR18874">
    <property type="entry name" value="CMF/LEK/CENP CELL DIVISION-RELATED"/>
    <property type="match status" value="1"/>
</dbReference>
<dbReference type="GO" id="GO:0000775">
    <property type="term" value="C:chromosome, centromeric region"/>
    <property type="evidence" value="ECO:0007669"/>
    <property type="project" value="InterPro"/>
</dbReference>
<feature type="domain" description="Centromere protein Cenp-F N-terminal" evidence="3">
    <location>
        <begin position="95"/>
        <end position="162"/>
    </location>
</feature>
<feature type="region of interest" description="Disordered" evidence="2">
    <location>
        <begin position="100"/>
        <end position="129"/>
    </location>
</feature>
<dbReference type="GO" id="GO:0070840">
    <property type="term" value="F:dynein complex binding"/>
    <property type="evidence" value="ECO:0007669"/>
    <property type="project" value="TreeGrafter"/>
</dbReference>
<gene>
    <name evidence="4" type="ORF">A6R68_06645</name>
</gene>
<evidence type="ECO:0000313" key="4">
    <source>
        <dbReference type="EMBL" id="OBS64813.1"/>
    </source>
</evidence>
<organism evidence="4 5">
    <name type="scientific">Neotoma lepida</name>
    <name type="common">Desert woodrat</name>
    <dbReference type="NCBI Taxonomy" id="56216"/>
    <lineage>
        <taxon>Eukaryota</taxon>
        <taxon>Metazoa</taxon>
        <taxon>Chordata</taxon>
        <taxon>Craniata</taxon>
        <taxon>Vertebrata</taxon>
        <taxon>Euteleostomi</taxon>
        <taxon>Mammalia</taxon>
        <taxon>Eutheria</taxon>
        <taxon>Euarchontoglires</taxon>
        <taxon>Glires</taxon>
        <taxon>Rodentia</taxon>
        <taxon>Myomorpha</taxon>
        <taxon>Muroidea</taxon>
        <taxon>Cricetidae</taxon>
        <taxon>Neotominae</taxon>
        <taxon>Neotoma</taxon>
    </lineage>
</organism>
<dbReference type="GO" id="GO:0010389">
    <property type="term" value="P:regulation of G2/M transition of mitotic cell cycle"/>
    <property type="evidence" value="ECO:0007669"/>
    <property type="project" value="TreeGrafter"/>
</dbReference>
<keyword evidence="1" id="KW-0175">Coiled coil</keyword>
<dbReference type="AlphaFoldDB" id="A0A1A6GEY2"/>
<evidence type="ECO:0000256" key="2">
    <source>
        <dbReference type="SAM" id="MobiDB-lite"/>
    </source>
</evidence>
<dbReference type="OrthoDB" id="9666444at2759"/>